<evidence type="ECO:0000313" key="1">
    <source>
        <dbReference type="EMBL" id="PSN69462.1"/>
    </source>
</evidence>
<evidence type="ECO:0000313" key="2">
    <source>
        <dbReference type="Proteomes" id="UP000240883"/>
    </source>
</evidence>
<organism evidence="1 2">
    <name type="scientific">Corynespora cassiicola Philippines</name>
    <dbReference type="NCBI Taxonomy" id="1448308"/>
    <lineage>
        <taxon>Eukaryota</taxon>
        <taxon>Fungi</taxon>
        <taxon>Dikarya</taxon>
        <taxon>Ascomycota</taxon>
        <taxon>Pezizomycotina</taxon>
        <taxon>Dothideomycetes</taxon>
        <taxon>Pleosporomycetidae</taxon>
        <taxon>Pleosporales</taxon>
        <taxon>Corynesporascaceae</taxon>
        <taxon>Corynespora</taxon>
    </lineage>
</organism>
<gene>
    <name evidence="1" type="ORF">BS50DRAFT_490473</name>
</gene>
<sequence length="84" mass="9067">FRVLGGMVGIAIASSVSTPYIRSHLASAIPKDIVSVVLDKTRVAETFSLDTSTQAQKIFGESYNLQIKILIIFTITKLPVTAIT</sequence>
<dbReference type="EMBL" id="KZ678133">
    <property type="protein sequence ID" value="PSN69462.1"/>
    <property type="molecule type" value="Genomic_DNA"/>
</dbReference>
<name>A0A2T2NVK3_CORCC</name>
<dbReference type="OrthoDB" id="440553at2759"/>
<keyword evidence="2" id="KW-1185">Reference proteome</keyword>
<proteinExistence type="predicted"/>
<accession>A0A2T2NVK3</accession>
<reference evidence="1 2" key="1">
    <citation type="journal article" date="2018" name="Front. Microbiol.">
        <title>Genome-Wide Analysis of Corynespora cassiicola Leaf Fall Disease Putative Effectors.</title>
        <authorList>
            <person name="Lopez D."/>
            <person name="Ribeiro S."/>
            <person name="Label P."/>
            <person name="Fumanal B."/>
            <person name="Venisse J.S."/>
            <person name="Kohler A."/>
            <person name="de Oliveira R.R."/>
            <person name="Labutti K."/>
            <person name="Lipzen A."/>
            <person name="Lail K."/>
            <person name="Bauer D."/>
            <person name="Ohm R.A."/>
            <person name="Barry K.W."/>
            <person name="Spatafora J."/>
            <person name="Grigoriev I.V."/>
            <person name="Martin F.M."/>
            <person name="Pujade-Renaud V."/>
        </authorList>
    </citation>
    <scope>NUCLEOTIDE SEQUENCE [LARGE SCALE GENOMIC DNA]</scope>
    <source>
        <strain evidence="1 2">Philippines</strain>
    </source>
</reference>
<protein>
    <submittedName>
        <fullName evidence="1">Uncharacterized protein</fullName>
    </submittedName>
</protein>
<dbReference type="Proteomes" id="UP000240883">
    <property type="component" value="Unassembled WGS sequence"/>
</dbReference>
<dbReference type="AlphaFoldDB" id="A0A2T2NVK3"/>
<feature type="non-terminal residue" evidence="1">
    <location>
        <position position="1"/>
    </location>
</feature>